<feature type="repeat" description="Filamin" evidence="2">
    <location>
        <begin position="76"/>
        <end position="182"/>
    </location>
</feature>
<dbReference type="InterPro" id="IPR017868">
    <property type="entry name" value="Filamin/ABP280_repeat-like"/>
</dbReference>
<dbReference type="Gene3D" id="2.60.40.10">
    <property type="entry name" value="Immunoglobulins"/>
    <property type="match status" value="2"/>
</dbReference>
<dbReference type="PANTHER" id="PTHR38537">
    <property type="entry name" value="JITTERBUG, ISOFORM N"/>
    <property type="match status" value="1"/>
</dbReference>
<dbReference type="InterPro" id="IPR001298">
    <property type="entry name" value="Filamin/ABP280_rpt"/>
</dbReference>
<dbReference type="OrthoDB" id="5334309at2759"/>
<proteinExistence type="predicted"/>
<gene>
    <name evidence="4" type="primary">abpC</name>
    <name evidence="4" type="ORF">SNAT2548_LOCUS27236</name>
</gene>
<keyword evidence="5" id="KW-1185">Reference proteome</keyword>
<dbReference type="GO" id="GO:0030036">
    <property type="term" value="P:actin cytoskeleton organization"/>
    <property type="evidence" value="ECO:0007669"/>
    <property type="project" value="InterPro"/>
</dbReference>
<dbReference type="SMART" id="SM00557">
    <property type="entry name" value="IG_FLMN"/>
    <property type="match status" value="2"/>
</dbReference>
<dbReference type="EMBL" id="CAJNDS010002459">
    <property type="protein sequence ID" value="CAE7485433.1"/>
    <property type="molecule type" value="Genomic_DNA"/>
</dbReference>
<dbReference type="Pfam" id="PF00630">
    <property type="entry name" value="Filamin"/>
    <property type="match status" value="2"/>
</dbReference>
<accession>A0A812SHP7</accession>
<dbReference type="GO" id="GO:0051015">
    <property type="term" value="F:actin filament binding"/>
    <property type="evidence" value="ECO:0007669"/>
    <property type="project" value="InterPro"/>
</dbReference>
<dbReference type="PROSITE" id="PS50194">
    <property type="entry name" value="FILAMIN_REPEAT"/>
    <property type="match status" value="2"/>
</dbReference>
<name>A0A812SHP7_9DINO</name>
<sequence>MTGQAQVEGADAGALLLGVDLQSLDVDSLLGPLASRGSRSLGFRQRPPRVGVEGLRADEVISAQKKALEQPAPTQAVKAKAANCLAHGPALVGGKCGERMFFIVTTVTSDGQVMKEGGASVTCIVTGRSLMSKTQPEPRPFVEDRQDGTYHIQFVCATPGVYEIAACVDGVALPMCPIAVSVAPGPPSATTTQVRGDGSQRCTLGGSAEFTIQAMDEFGNLCGEGGARFGVRASAHVRLHEVSDNEDGTYTVTYSIPDWAQGPVKLEVLLDGHPIRGSPLMPRIIGYVPDKGVEPKAKAQGRVQKGAGGTFTDQLPPEPQLKPRAFLGASIDVHLEQCVRKWEDIQLQKPRQHRESVPECPNLTPEMTQTDFNRAVRARFQRRCHHCGKSAGHLPELRAFLSPTMPCCSNT</sequence>
<evidence type="ECO:0000256" key="2">
    <source>
        <dbReference type="PROSITE-ProRule" id="PRU00087"/>
    </source>
</evidence>
<reference evidence="4" key="1">
    <citation type="submission" date="2021-02" db="EMBL/GenBank/DDBJ databases">
        <authorList>
            <person name="Dougan E. K."/>
            <person name="Rhodes N."/>
            <person name="Thang M."/>
            <person name="Chan C."/>
        </authorList>
    </citation>
    <scope>NUCLEOTIDE SEQUENCE</scope>
</reference>
<dbReference type="Proteomes" id="UP000604046">
    <property type="component" value="Unassembled WGS sequence"/>
</dbReference>
<dbReference type="InterPro" id="IPR044801">
    <property type="entry name" value="Filamin"/>
</dbReference>
<comment type="caution">
    <text evidence="4">The sequence shown here is derived from an EMBL/GenBank/DDBJ whole genome shotgun (WGS) entry which is preliminary data.</text>
</comment>
<evidence type="ECO:0000313" key="5">
    <source>
        <dbReference type="Proteomes" id="UP000604046"/>
    </source>
</evidence>
<keyword evidence="1" id="KW-0677">Repeat</keyword>
<dbReference type="PANTHER" id="PTHR38537:SF8">
    <property type="entry name" value="FILAMIN-A"/>
    <property type="match status" value="1"/>
</dbReference>
<organism evidence="4 5">
    <name type="scientific">Symbiodinium natans</name>
    <dbReference type="NCBI Taxonomy" id="878477"/>
    <lineage>
        <taxon>Eukaryota</taxon>
        <taxon>Sar</taxon>
        <taxon>Alveolata</taxon>
        <taxon>Dinophyceae</taxon>
        <taxon>Suessiales</taxon>
        <taxon>Symbiodiniaceae</taxon>
        <taxon>Symbiodinium</taxon>
    </lineage>
</organism>
<dbReference type="SUPFAM" id="SSF81296">
    <property type="entry name" value="E set domains"/>
    <property type="match status" value="2"/>
</dbReference>
<feature type="repeat" description="Filamin" evidence="2">
    <location>
        <begin position="184"/>
        <end position="284"/>
    </location>
</feature>
<feature type="region of interest" description="Disordered" evidence="3">
    <location>
        <begin position="299"/>
        <end position="318"/>
    </location>
</feature>
<dbReference type="InterPro" id="IPR014756">
    <property type="entry name" value="Ig_E-set"/>
</dbReference>
<evidence type="ECO:0000256" key="1">
    <source>
        <dbReference type="ARBA" id="ARBA00022737"/>
    </source>
</evidence>
<evidence type="ECO:0000313" key="4">
    <source>
        <dbReference type="EMBL" id="CAE7485433.1"/>
    </source>
</evidence>
<dbReference type="AlphaFoldDB" id="A0A812SHP7"/>
<protein>
    <submittedName>
        <fullName evidence="4">AbpC protein</fullName>
    </submittedName>
</protein>
<evidence type="ECO:0000256" key="3">
    <source>
        <dbReference type="SAM" id="MobiDB-lite"/>
    </source>
</evidence>
<dbReference type="InterPro" id="IPR013783">
    <property type="entry name" value="Ig-like_fold"/>
</dbReference>